<dbReference type="STRING" id="354355.SAMN05660816_03577"/>
<proteinExistence type="predicted"/>
<sequence length="260" mass="29438">MATLISTLQITGTLDNLSYYKMRGSDKIIVRRKGGPSKNQVKNSDQFEQTRLNNKEFGGRSMTAKQIKSSMFPMRYLADHNIIGPLNALLKPIQELDTVSEKGEREVRITRYPKLLEGFQLNRRSMLESIVRTPVKYNIQNQQVIVEIPELIPGINFLPPDNYPFYQFIAITSMVPDVMYNETLKKKYEPVGEPYTAFTDTDWLPVNNRAAATQLIIDVPGEKRDGYTRLVTLGISVGTQIGTYIEPVKYVGAARIIGAE</sequence>
<keyword evidence="2" id="KW-1185">Reference proteome</keyword>
<comment type="caution">
    <text evidence="1">The sequence shown here is derived from an EMBL/GenBank/DDBJ whole genome shotgun (WGS) entry which is preliminary data.</text>
</comment>
<name>A0A1V9EEV9_9BACT</name>
<dbReference type="EMBL" id="LVXG01000034">
    <property type="protein sequence ID" value="OQP44653.1"/>
    <property type="molecule type" value="Genomic_DNA"/>
</dbReference>
<dbReference type="Proteomes" id="UP000192610">
    <property type="component" value="Unassembled WGS sequence"/>
</dbReference>
<evidence type="ECO:0000313" key="1">
    <source>
        <dbReference type="EMBL" id="OQP44653.1"/>
    </source>
</evidence>
<dbReference type="OrthoDB" id="668426at2"/>
<gene>
    <name evidence="1" type="ORF">A4H97_09820</name>
</gene>
<evidence type="ECO:0000313" key="2">
    <source>
        <dbReference type="Proteomes" id="UP000192610"/>
    </source>
</evidence>
<dbReference type="RefSeq" id="WP_081202711.1">
    <property type="nucleotide sequence ID" value="NZ_FOCZ01000006.1"/>
</dbReference>
<accession>A0A1V9EEV9</accession>
<reference evidence="2" key="1">
    <citation type="submission" date="2016-04" db="EMBL/GenBank/DDBJ databases">
        <authorList>
            <person name="Chen L."/>
            <person name="Zhuang W."/>
            <person name="Wang G."/>
        </authorList>
    </citation>
    <scope>NUCLEOTIDE SEQUENCE [LARGE SCALE GENOMIC DNA]</scope>
    <source>
        <strain evidence="2">17621</strain>
    </source>
</reference>
<protein>
    <submittedName>
        <fullName evidence="1">Uncharacterized protein</fullName>
    </submittedName>
</protein>
<organism evidence="1 2">
    <name type="scientific">Niastella yeongjuensis</name>
    <dbReference type="NCBI Taxonomy" id="354355"/>
    <lineage>
        <taxon>Bacteria</taxon>
        <taxon>Pseudomonadati</taxon>
        <taxon>Bacteroidota</taxon>
        <taxon>Chitinophagia</taxon>
        <taxon>Chitinophagales</taxon>
        <taxon>Chitinophagaceae</taxon>
        <taxon>Niastella</taxon>
    </lineage>
</organism>
<dbReference type="AlphaFoldDB" id="A0A1V9EEV9"/>